<accession>A0A8S0TRT5</accession>
<gene>
    <name evidence="2" type="ORF">OLEA9_A070848</name>
</gene>
<dbReference type="GO" id="GO:0071949">
    <property type="term" value="F:FAD binding"/>
    <property type="evidence" value="ECO:0007669"/>
    <property type="project" value="TreeGrafter"/>
</dbReference>
<dbReference type="PANTHER" id="PTHR45754">
    <property type="entry name" value="METHYLENETETRAHYDROFOLATE REDUCTASE"/>
    <property type="match status" value="1"/>
</dbReference>
<dbReference type="InterPro" id="IPR053806">
    <property type="entry name" value="MTHFR_C"/>
</dbReference>
<proteinExistence type="predicted"/>
<dbReference type="GO" id="GO:0004489">
    <property type="term" value="F:methylenetetrahydrofolate reductase [NAD(P)H] activity"/>
    <property type="evidence" value="ECO:0007669"/>
    <property type="project" value="TreeGrafter"/>
</dbReference>
<evidence type="ECO:0000313" key="2">
    <source>
        <dbReference type="EMBL" id="CAA3007472.1"/>
    </source>
</evidence>
<evidence type="ECO:0000259" key="1">
    <source>
        <dbReference type="Pfam" id="PF21895"/>
    </source>
</evidence>
<dbReference type="GO" id="GO:0005829">
    <property type="term" value="C:cytosol"/>
    <property type="evidence" value="ECO:0007669"/>
    <property type="project" value="TreeGrafter"/>
</dbReference>
<dbReference type="Gramene" id="OE9A070848T1">
    <property type="protein sequence ID" value="OE9A070848C1"/>
    <property type="gene ID" value="OE9A070848"/>
</dbReference>
<keyword evidence="3" id="KW-1185">Reference proteome</keyword>
<protein>
    <submittedName>
        <fullName evidence="2">Probable methylenetetrahydrofolate reductase</fullName>
    </submittedName>
</protein>
<dbReference type="OrthoDB" id="16284at2759"/>
<evidence type="ECO:0000313" key="3">
    <source>
        <dbReference type="Proteomes" id="UP000594638"/>
    </source>
</evidence>
<sequence length="106" mass="12072">MAINKDGTWFSNVNQTDVNSMTWGVFPAKEIIQPTVVDAASFLVWKDEAFETWSSGWVKLNPEGDPSTKLLEEVLQVQRNYFLVSLVVNDYINIDIFAVSKDIRND</sequence>
<dbReference type="Pfam" id="PF21895">
    <property type="entry name" value="MTHFR_C"/>
    <property type="match status" value="1"/>
</dbReference>
<dbReference type="EMBL" id="CACTIH010007276">
    <property type="protein sequence ID" value="CAA3007472.1"/>
    <property type="molecule type" value="Genomic_DNA"/>
</dbReference>
<reference evidence="2 3" key="1">
    <citation type="submission" date="2019-12" db="EMBL/GenBank/DDBJ databases">
        <authorList>
            <person name="Alioto T."/>
            <person name="Alioto T."/>
            <person name="Gomez Garrido J."/>
        </authorList>
    </citation>
    <scope>NUCLEOTIDE SEQUENCE [LARGE SCALE GENOMIC DNA]</scope>
</reference>
<organism evidence="2 3">
    <name type="scientific">Olea europaea subsp. europaea</name>
    <dbReference type="NCBI Taxonomy" id="158383"/>
    <lineage>
        <taxon>Eukaryota</taxon>
        <taxon>Viridiplantae</taxon>
        <taxon>Streptophyta</taxon>
        <taxon>Embryophyta</taxon>
        <taxon>Tracheophyta</taxon>
        <taxon>Spermatophyta</taxon>
        <taxon>Magnoliopsida</taxon>
        <taxon>eudicotyledons</taxon>
        <taxon>Gunneridae</taxon>
        <taxon>Pentapetalae</taxon>
        <taxon>asterids</taxon>
        <taxon>lamiids</taxon>
        <taxon>Lamiales</taxon>
        <taxon>Oleaceae</taxon>
        <taxon>Oleeae</taxon>
        <taxon>Olea</taxon>
    </lineage>
</organism>
<dbReference type="AlphaFoldDB" id="A0A8S0TRT5"/>
<dbReference type="GO" id="GO:0009086">
    <property type="term" value="P:methionine biosynthetic process"/>
    <property type="evidence" value="ECO:0007669"/>
    <property type="project" value="TreeGrafter"/>
</dbReference>
<feature type="domain" description="MTHFR SAM-binding regulatory" evidence="1">
    <location>
        <begin position="3"/>
        <end position="92"/>
    </location>
</feature>
<dbReference type="Proteomes" id="UP000594638">
    <property type="component" value="Unassembled WGS sequence"/>
</dbReference>
<name>A0A8S0TRT5_OLEEU</name>
<comment type="caution">
    <text evidence="2">The sequence shown here is derived from an EMBL/GenBank/DDBJ whole genome shotgun (WGS) entry which is preliminary data.</text>
</comment>
<dbReference type="GO" id="GO:0035999">
    <property type="term" value="P:tetrahydrofolate interconversion"/>
    <property type="evidence" value="ECO:0007669"/>
    <property type="project" value="TreeGrafter"/>
</dbReference>
<dbReference type="PANTHER" id="PTHR45754:SF3">
    <property type="entry name" value="METHYLENETETRAHYDROFOLATE REDUCTASE (NADPH)"/>
    <property type="match status" value="1"/>
</dbReference>